<dbReference type="Proteomes" id="UP001281761">
    <property type="component" value="Unassembled WGS sequence"/>
</dbReference>
<comment type="caution">
    <text evidence="2">The sequence shown here is derived from an EMBL/GenBank/DDBJ whole genome shotgun (WGS) entry which is preliminary data.</text>
</comment>
<dbReference type="EMBL" id="JARBJD010000434">
    <property type="protein sequence ID" value="KAK2942115.1"/>
    <property type="molecule type" value="Genomic_DNA"/>
</dbReference>
<name>A0ABQ9WVQ5_9EUKA</name>
<keyword evidence="1" id="KW-0812">Transmembrane</keyword>
<proteinExistence type="predicted"/>
<accession>A0ABQ9WVQ5</accession>
<protein>
    <submittedName>
        <fullName evidence="2">Uncharacterized protein</fullName>
    </submittedName>
</protein>
<keyword evidence="3" id="KW-1185">Reference proteome</keyword>
<gene>
    <name evidence="2" type="ORF">BLNAU_22987</name>
</gene>
<feature type="transmembrane region" description="Helical" evidence="1">
    <location>
        <begin position="616"/>
        <end position="639"/>
    </location>
</feature>
<evidence type="ECO:0000313" key="3">
    <source>
        <dbReference type="Proteomes" id="UP001281761"/>
    </source>
</evidence>
<sequence>MKEASVDTMKVMERITTPAPLEPLCDLSIEGNDESSTLSFSLDGCFINSPKDATPSTLLLVSRHCHPIRFDAPVSVFVTFLARYRSLPAPSQDPHPTPRLHRVDGLGCVLEADSSGSILVQHCLFVSCMSNSTTNWIHLLGADANTLNKENWEGTLSTSSLRSSVLLSSSTQSASSISDVDPHSLLYEFYPRTTPRIVVQKDGKNEDHPLCGSSELPCLSVDTSFGLTKVRTVEITGEGEVKTQMRMDGDFLTIEGHKKRDLDLSQSTLEEGGIVVNENGEVKLDSNTVSSLFTIKSSLIQLTGGQAVVINLTLTDLSFSPTVFDFSLFDLVSLSEVSTTNCSIGKFVKASEGTNFSLKSSSFIGQHKTTTVNDETEEDEAHYVCDWSDSFVTLVNTTSVFENVKFSHHRIGAVEMDGGSLRVEASTFHDNAVDNSSFPSVRRNIHCLTGQLTVETLSGGDGTKDFPSAWINVEEECHFSSPIVDPHTPLFIPALLPSLSKVETNKKTSQTVVKLAGKLLIPCGLSLDVFEWNEKSQIATDKSTEVSLATANIQNWNEASLELTLNESSLSKTLKIEHEWRLRLVFGNGVSGTEWITVKKSRAAEKKAHATEAMKVLLPIVISLIVALVLFIVIVCVIYHRRKGKKSDEQMTLLTQQELDAVDIKVEVDESLNIMDDRSANNFPSDTIGDSKLLIW</sequence>
<evidence type="ECO:0000313" key="2">
    <source>
        <dbReference type="EMBL" id="KAK2942115.1"/>
    </source>
</evidence>
<reference evidence="2 3" key="1">
    <citation type="journal article" date="2022" name="bioRxiv">
        <title>Genomics of Preaxostyla Flagellates Illuminates Evolutionary Transitions and the Path Towards Mitochondrial Loss.</title>
        <authorList>
            <person name="Novak L.V.F."/>
            <person name="Treitli S.C."/>
            <person name="Pyrih J."/>
            <person name="Halakuc P."/>
            <person name="Pipaliya S.V."/>
            <person name="Vacek V."/>
            <person name="Brzon O."/>
            <person name="Soukal P."/>
            <person name="Eme L."/>
            <person name="Dacks J.B."/>
            <person name="Karnkowska A."/>
            <person name="Elias M."/>
            <person name="Hampl V."/>
        </authorList>
    </citation>
    <scope>NUCLEOTIDE SEQUENCE [LARGE SCALE GENOMIC DNA]</scope>
    <source>
        <strain evidence="2">NAU3</strain>
        <tissue evidence="2">Gut</tissue>
    </source>
</reference>
<organism evidence="2 3">
    <name type="scientific">Blattamonas nauphoetae</name>
    <dbReference type="NCBI Taxonomy" id="2049346"/>
    <lineage>
        <taxon>Eukaryota</taxon>
        <taxon>Metamonada</taxon>
        <taxon>Preaxostyla</taxon>
        <taxon>Oxymonadida</taxon>
        <taxon>Blattamonas</taxon>
    </lineage>
</organism>
<keyword evidence="1" id="KW-1133">Transmembrane helix</keyword>
<evidence type="ECO:0000256" key="1">
    <source>
        <dbReference type="SAM" id="Phobius"/>
    </source>
</evidence>
<keyword evidence="1" id="KW-0472">Membrane</keyword>